<evidence type="ECO:0000256" key="11">
    <source>
        <dbReference type="ARBA" id="ARBA00022989"/>
    </source>
</evidence>
<keyword evidence="9" id="KW-0418">Kinase</keyword>
<keyword evidence="8" id="KW-0547">Nucleotide-binding</keyword>
<reference evidence="18 19" key="1">
    <citation type="submission" date="2024-01" db="EMBL/GenBank/DDBJ databases">
        <title>The genomes of 5 underutilized Papilionoideae crops provide insights into root nodulation and disease resistanc.</title>
        <authorList>
            <person name="Yuan L."/>
        </authorList>
    </citation>
    <scope>NUCLEOTIDE SEQUENCE [LARGE SCALE GENOMIC DNA]</scope>
    <source>
        <strain evidence="18">ZHUSHIDOU_FW_LH</strain>
        <tissue evidence="18">Leaf</tissue>
    </source>
</reference>
<organism evidence="18 19">
    <name type="scientific">Crotalaria pallida</name>
    <name type="common">Smooth rattlebox</name>
    <name type="synonym">Crotalaria striata</name>
    <dbReference type="NCBI Taxonomy" id="3830"/>
    <lineage>
        <taxon>Eukaryota</taxon>
        <taxon>Viridiplantae</taxon>
        <taxon>Streptophyta</taxon>
        <taxon>Embryophyta</taxon>
        <taxon>Tracheophyta</taxon>
        <taxon>Spermatophyta</taxon>
        <taxon>Magnoliopsida</taxon>
        <taxon>eudicotyledons</taxon>
        <taxon>Gunneridae</taxon>
        <taxon>Pentapetalae</taxon>
        <taxon>rosids</taxon>
        <taxon>fabids</taxon>
        <taxon>Fabales</taxon>
        <taxon>Fabaceae</taxon>
        <taxon>Papilionoideae</taxon>
        <taxon>50 kb inversion clade</taxon>
        <taxon>genistoids sensu lato</taxon>
        <taxon>core genistoids</taxon>
        <taxon>Crotalarieae</taxon>
        <taxon>Crotalaria</taxon>
    </lineage>
</organism>
<keyword evidence="12 16" id="KW-0472">Membrane</keyword>
<evidence type="ECO:0000256" key="9">
    <source>
        <dbReference type="ARBA" id="ARBA00022777"/>
    </source>
</evidence>
<evidence type="ECO:0000256" key="3">
    <source>
        <dbReference type="ARBA" id="ARBA00022553"/>
    </source>
</evidence>
<keyword evidence="2" id="KW-0723">Serine/threonine-protein kinase</keyword>
<dbReference type="PANTHER" id="PTHR27002:SF1098">
    <property type="entry name" value="CYSTEINE-RICH RECEPTOR-LIKE PROTEIN KINASE 29"/>
    <property type="match status" value="1"/>
</dbReference>
<evidence type="ECO:0000313" key="19">
    <source>
        <dbReference type="Proteomes" id="UP001372338"/>
    </source>
</evidence>
<evidence type="ECO:0000256" key="15">
    <source>
        <dbReference type="SAM" id="MobiDB-lite"/>
    </source>
</evidence>
<keyword evidence="4" id="KW-0808">Transferase</keyword>
<protein>
    <recommendedName>
        <fullName evidence="17">Protein kinase domain-containing protein</fullName>
    </recommendedName>
</protein>
<evidence type="ECO:0000313" key="18">
    <source>
        <dbReference type="EMBL" id="KAK7269965.1"/>
    </source>
</evidence>
<dbReference type="Pfam" id="PF00069">
    <property type="entry name" value="Pkinase"/>
    <property type="match status" value="1"/>
</dbReference>
<dbReference type="PROSITE" id="PS00108">
    <property type="entry name" value="PROTEIN_KINASE_ST"/>
    <property type="match status" value="1"/>
</dbReference>
<feature type="compositionally biased region" description="Polar residues" evidence="15">
    <location>
        <begin position="275"/>
        <end position="288"/>
    </location>
</feature>
<dbReference type="AlphaFoldDB" id="A0AAN9IAL1"/>
<dbReference type="Proteomes" id="UP001372338">
    <property type="component" value="Unassembled WGS sequence"/>
</dbReference>
<keyword evidence="14" id="KW-0325">Glycoprotein</keyword>
<evidence type="ECO:0000256" key="16">
    <source>
        <dbReference type="SAM" id="Phobius"/>
    </source>
</evidence>
<evidence type="ECO:0000256" key="4">
    <source>
        <dbReference type="ARBA" id="ARBA00022679"/>
    </source>
</evidence>
<dbReference type="GO" id="GO:0005524">
    <property type="term" value="F:ATP binding"/>
    <property type="evidence" value="ECO:0007669"/>
    <property type="project" value="UniProtKB-KW"/>
</dbReference>
<keyword evidence="5 16" id="KW-0812">Transmembrane</keyword>
<dbReference type="EMBL" id="JAYWIO010000004">
    <property type="protein sequence ID" value="KAK7269965.1"/>
    <property type="molecule type" value="Genomic_DNA"/>
</dbReference>
<evidence type="ECO:0000259" key="17">
    <source>
        <dbReference type="PROSITE" id="PS50011"/>
    </source>
</evidence>
<dbReference type="InterPro" id="IPR008271">
    <property type="entry name" value="Ser/Thr_kinase_AS"/>
</dbReference>
<keyword evidence="11 16" id="KW-1133">Transmembrane helix</keyword>
<accession>A0AAN9IAL1</accession>
<feature type="region of interest" description="Disordered" evidence="15">
    <location>
        <begin position="267"/>
        <end position="295"/>
    </location>
</feature>
<sequence length="295" mass="33362">MPNYQASYTIVVLTKKDMFGKNSSSRTVIAIVVPVVSFVVLLTFICIYFRRRKPKKHFENPIKRLNLDWERRYNIVKGIARGLLYLHEDSRLRIIHRDLKASNILLDEEMNPKVADFGMARLFDADQTLGNTMKIVGTYGYMSPEYALHGYFSVKSDVFSFGVLVLEIISGHKNSDIRDGGEYVEHLISFAWRNWREGTASNIIDPTLSINSTDEVMRCIHIGLLCVQEHVADRPTVASVVVMLNSYSLILPIPSKPAFLVNARDLSSDTRSGESRNTSQQSSANEASISELDPR</sequence>
<comment type="caution">
    <text evidence="18">The sequence shown here is derived from an EMBL/GenBank/DDBJ whole genome shotgun (WGS) entry which is preliminary data.</text>
</comment>
<name>A0AAN9IAL1_CROPI</name>
<keyword evidence="6" id="KW-0732">Signal</keyword>
<keyword evidence="13" id="KW-0675">Receptor</keyword>
<evidence type="ECO:0000256" key="14">
    <source>
        <dbReference type="ARBA" id="ARBA00023180"/>
    </source>
</evidence>
<evidence type="ECO:0000256" key="6">
    <source>
        <dbReference type="ARBA" id="ARBA00022729"/>
    </source>
</evidence>
<keyword evidence="7" id="KW-0677">Repeat</keyword>
<gene>
    <name evidence="18" type="ORF">RIF29_22790</name>
</gene>
<dbReference type="FunFam" id="1.10.510.10:FF:000343">
    <property type="entry name" value="Cysteine-rich receptor-like protein kinase 28"/>
    <property type="match status" value="1"/>
</dbReference>
<dbReference type="SMART" id="SM00220">
    <property type="entry name" value="S_TKc"/>
    <property type="match status" value="1"/>
</dbReference>
<feature type="transmembrane region" description="Helical" evidence="16">
    <location>
        <begin position="28"/>
        <end position="49"/>
    </location>
</feature>
<evidence type="ECO:0000256" key="10">
    <source>
        <dbReference type="ARBA" id="ARBA00022840"/>
    </source>
</evidence>
<keyword evidence="19" id="KW-1185">Reference proteome</keyword>
<comment type="subcellular location">
    <subcellularLocation>
        <location evidence="1">Membrane</location>
        <topology evidence="1">Single-pass membrane protein</topology>
    </subcellularLocation>
</comment>
<dbReference type="InterPro" id="IPR000719">
    <property type="entry name" value="Prot_kinase_dom"/>
</dbReference>
<keyword evidence="10" id="KW-0067">ATP-binding</keyword>
<evidence type="ECO:0000256" key="12">
    <source>
        <dbReference type="ARBA" id="ARBA00023136"/>
    </source>
</evidence>
<evidence type="ECO:0000256" key="8">
    <source>
        <dbReference type="ARBA" id="ARBA00022741"/>
    </source>
</evidence>
<dbReference type="SUPFAM" id="SSF56112">
    <property type="entry name" value="Protein kinase-like (PK-like)"/>
    <property type="match status" value="1"/>
</dbReference>
<dbReference type="GO" id="GO:0005886">
    <property type="term" value="C:plasma membrane"/>
    <property type="evidence" value="ECO:0007669"/>
    <property type="project" value="TreeGrafter"/>
</dbReference>
<evidence type="ECO:0000256" key="2">
    <source>
        <dbReference type="ARBA" id="ARBA00022527"/>
    </source>
</evidence>
<evidence type="ECO:0000256" key="13">
    <source>
        <dbReference type="ARBA" id="ARBA00023170"/>
    </source>
</evidence>
<keyword evidence="3" id="KW-0597">Phosphoprotein</keyword>
<dbReference type="PROSITE" id="PS50011">
    <property type="entry name" value="PROTEIN_KINASE_DOM"/>
    <property type="match status" value="1"/>
</dbReference>
<evidence type="ECO:0000256" key="1">
    <source>
        <dbReference type="ARBA" id="ARBA00004167"/>
    </source>
</evidence>
<proteinExistence type="predicted"/>
<evidence type="ECO:0000256" key="5">
    <source>
        <dbReference type="ARBA" id="ARBA00022692"/>
    </source>
</evidence>
<dbReference type="InterPro" id="IPR011009">
    <property type="entry name" value="Kinase-like_dom_sf"/>
</dbReference>
<evidence type="ECO:0000256" key="7">
    <source>
        <dbReference type="ARBA" id="ARBA00022737"/>
    </source>
</evidence>
<feature type="domain" description="Protein kinase" evidence="17">
    <location>
        <begin position="1"/>
        <end position="250"/>
    </location>
</feature>
<dbReference type="Gene3D" id="1.10.510.10">
    <property type="entry name" value="Transferase(Phosphotransferase) domain 1"/>
    <property type="match status" value="1"/>
</dbReference>
<dbReference type="GO" id="GO:0004674">
    <property type="term" value="F:protein serine/threonine kinase activity"/>
    <property type="evidence" value="ECO:0007669"/>
    <property type="project" value="UniProtKB-KW"/>
</dbReference>
<dbReference type="PANTHER" id="PTHR27002">
    <property type="entry name" value="RECEPTOR-LIKE SERINE/THREONINE-PROTEIN KINASE SD1-8"/>
    <property type="match status" value="1"/>
</dbReference>